<feature type="transmembrane region" description="Helical" evidence="2">
    <location>
        <begin position="56"/>
        <end position="80"/>
    </location>
</feature>
<keyword evidence="2" id="KW-1133">Transmembrane helix</keyword>
<keyword evidence="4" id="KW-1185">Reference proteome</keyword>
<dbReference type="OrthoDB" id="3689214at2759"/>
<feature type="region of interest" description="Disordered" evidence="1">
    <location>
        <begin position="25"/>
        <end position="48"/>
    </location>
</feature>
<evidence type="ECO:0000256" key="1">
    <source>
        <dbReference type="SAM" id="MobiDB-lite"/>
    </source>
</evidence>
<keyword evidence="2" id="KW-0812">Transmembrane</keyword>
<organism evidence="3 4">
    <name type="scientific">Penicillium roqueforti (strain FM164)</name>
    <dbReference type="NCBI Taxonomy" id="1365484"/>
    <lineage>
        <taxon>Eukaryota</taxon>
        <taxon>Fungi</taxon>
        <taxon>Dikarya</taxon>
        <taxon>Ascomycota</taxon>
        <taxon>Pezizomycotina</taxon>
        <taxon>Eurotiomycetes</taxon>
        <taxon>Eurotiomycetidae</taxon>
        <taxon>Eurotiales</taxon>
        <taxon>Aspergillaceae</taxon>
        <taxon>Penicillium</taxon>
    </lineage>
</organism>
<proteinExistence type="predicted"/>
<dbReference type="Proteomes" id="UP000030686">
    <property type="component" value="Unassembled WGS sequence"/>
</dbReference>
<evidence type="ECO:0000313" key="3">
    <source>
        <dbReference type="EMBL" id="CDM38552.1"/>
    </source>
</evidence>
<dbReference type="AlphaFoldDB" id="W6R9K6"/>
<protein>
    <submittedName>
        <fullName evidence="3">Uncharacterized protein</fullName>
    </submittedName>
</protein>
<evidence type="ECO:0000256" key="2">
    <source>
        <dbReference type="SAM" id="Phobius"/>
    </source>
</evidence>
<keyword evidence="2" id="KW-0472">Membrane</keyword>
<accession>W6R9K6</accession>
<sequence length="115" mass="12040">MPNGKRFTTHGAKISSPGIHIQSKSITSSSTLPAIPTMPSKAVSSGTHRLSTGAKVGIGVSVGMGGLALLFIIGFLLLWWRQPSSREVTGVIEASEPGSVQILDNGFCQKTRLPP</sequence>
<gene>
    <name evidence="3" type="ORF">PROQFM164_S15g000016</name>
</gene>
<dbReference type="EMBL" id="HG792029">
    <property type="protein sequence ID" value="CDM38552.1"/>
    <property type="molecule type" value="Genomic_DNA"/>
</dbReference>
<evidence type="ECO:0000313" key="4">
    <source>
        <dbReference type="Proteomes" id="UP000030686"/>
    </source>
</evidence>
<reference evidence="3" key="1">
    <citation type="journal article" date="2014" name="Nat. Commun.">
        <title>Multiple recent horizontal transfers of a large genomic region in cheese making fungi.</title>
        <authorList>
            <person name="Cheeseman K."/>
            <person name="Ropars J."/>
            <person name="Renault P."/>
            <person name="Dupont J."/>
            <person name="Gouzy J."/>
            <person name="Branca A."/>
            <person name="Abraham A.L."/>
            <person name="Ceppi M."/>
            <person name="Conseiller E."/>
            <person name="Debuchy R."/>
            <person name="Malagnac F."/>
            <person name="Goarin A."/>
            <person name="Silar P."/>
            <person name="Lacoste S."/>
            <person name="Sallet E."/>
            <person name="Bensimon A."/>
            <person name="Giraud T."/>
            <person name="Brygoo Y."/>
        </authorList>
    </citation>
    <scope>NUCLEOTIDE SEQUENCE [LARGE SCALE GENOMIC DNA]</scope>
    <source>
        <strain evidence="3">FM164</strain>
    </source>
</reference>
<name>W6R9K6_PENRF</name>